<keyword evidence="2" id="KW-1133">Transmembrane helix</keyword>
<gene>
    <name evidence="3" type="ORF">H4219_003055</name>
</gene>
<dbReference type="InterPro" id="IPR021494">
    <property type="entry name" value="DUF3149"/>
</dbReference>
<comment type="caution">
    <text evidence="3">The sequence shown here is derived from an EMBL/GenBank/DDBJ whole genome shotgun (WGS) entry which is preliminary data.</text>
</comment>
<evidence type="ECO:0000256" key="1">
    <source>
        <dbReference type="SAM" id="MobiDB-lite"/>
    </source>
</evidence>
<feature type="compositionally biased region" description="Low complexity" evidence="1">
    <location>
        <begin position="56"/>
        <end position="72"/>
    </location>
</feature>
<sequence>MATPVNRGGDNHILRRQMTTVSDSGTFRAPTMDTDFSDFSESENPSPTPTDVTEVSFSNGSESGSSETSGSEIDPKSFGPGSRGLEASEAGKCQTACIAGVSVGAVVFVLVMTLFFIWLFKRHKKQKEERDILNVEKSLPLGPKPNNAVSILKSHKLPAPPPTSDSPAHSAVNVASSSTAHNNNFGNSNHQHSGPTAAPTTDSIDNPYDNNGTLPLLPPKDYETGSQHNAGARVAFN</sequence>
<accession>A0A9W8A132</accession>
<feature type="compositionally biased region" description="Polar residues" evidence="1">
    <location>
        <begin position="42"/>
        <end position="55"/>
    </location>
</feature>
<organism evidence="3 4">
    <name type="scientific">Mycoemilia scoparia</name>
    <dbReference type="NCBI Taxonomy" id="417184"/>
    <lineage>
        <taxon>Eukaryota</taxon>
        <taxon>Fungi</taxon>
        <taxon>Fungi incertae sedis</taxon>
        <taxon>Zoopagomycota</taxon>
        <taxon>Kickxellomycotina</taxon>
        <taxon>Kickxellomycetes</taxon>
        <taxon>Kickxellales</taxon>
        <taxon>Kickxellaceae</taxon>
        <taxon>Mycoemilia</taxon>
    </lineage>
</organism>
<feature type="compositionally biased region" description="Polar residues" evidence="1">
    <location>
        <begin position="178"/>
        <end position="213"/>
    </location>
</feature>
<evidence type="ECO:0000256" key="2">
    <source>
        <dbReference type="SAM" id="Phobius"/>
    </source>
</evidence>
<dbReference type="EMBL" id="JANBPU010000064">
    <property type="protein sequence ID" value="KAJ1917688.1"/>
    <property type="molecule type" value="Genomic_DNA"/>
</dbReference>
<dbReference type="CDD" id="cd12087">
    <property type="entry name" value="TM_EGFR-like"/>
    <property type="match status" value="1"/>
</dbReference>
<dbReference type="Pfam" id="PF11346">
    <property type="entry name" value="DUF3149"/>
    <property type="match status" value="1"/>
</dbReference>
<proteinExistence type="predicted"/>
<keyword evidence="4" id="KW-1185">Reference proteome</keyword>
<feature type="region of interest" description="Disordered" evidence="1">
    <location>
        <begin position="1"/>
        <end position="86"/>
    </location>
</feature>
<evidence type="ECO:0000313" key="4">
    <source>
        <dbReference type="Proteomes" id="UP001150538"/>
    </source>
</evidence>
<reference evidence="3" key="1">
    <citation type="submission" date="2022-07" db="EMBL/GenBank/DDBJ databases">
        <title>Phylogenomic reconstructions and comparative analyses of Kickxellomycotina fungi.</title>
        <authorList>
            <person name="Reynolds N.K."/>
            <person name="Stajich J.E."/>
            <person name="Barry K."/>
            <person name="Grigoriev I.V."/>
            <person name="Crous P."/>
            <person name="Smith M.E."/>
        </authorList>
    </citation>
    <scope>NUCLEOTIDE SEQUENCE</scope>
    <source>
        <strain evidence="3">NBRC 100468</strain>
    </source>
</reference>
<keyword evidence="2" id="KW-0812">Transmembrane</keyword>
<evidence type="ECO:0000313" key="3">
    <source>
        <dbReference type="EMBL" id="KAJ1917688.1"/>
    </source>
</evidence>
<feature type="region of interest" description="Disordered" evidence="1">
    <location>
        <begin position="178"/>
        <end position="237"/>
    </location>
</feature>
<dbReference type="Proteomes" id="UP001150538">
    <property type="component" value="Unassembled WGS sequence"/>
</dbReference>
<keyword evidence="2" id="KW-0472">Membrane</keyword>
<feature type="transmembrane region" description="Helical" evidence="2">
    <location>
        <begin position="98"/>
        <end position="120"/>
    </location>
</feature>
<protein>
    <submittedName>
        <fullName evidence="3">Uncharacterized protein</fullName>
    </submittedName>
</protein>
<dbReference type="AlphaFoldDB" id="A0A9W8A132"/>
<name>A0A9W8A132_9FUNG</name>